<dbReference type="PANTHER" id="PTHR31234:SF65">
    <property type="entry name" value="LATE EMBRYOGENESIS ABUNDANT PROTEIN, LEA_2 SUBGROUP"/>
    <property type="match status" value="1"/>
</dbReference>
<evidence type="ECO:0000256" key="5">
    <source>
        <dbReference type="SAM" id="Phobius"/>
    </source>
</evidence>
<comment type="caution">
    <text evidence="7">The sequence shown here is derived from an EMBL/GenBank/DDBJ whole genome shotgun (WGS) entry which is preliminary data.</text>
</comment>
<evidence type="ECO:0000256" key="1">
    <source>
        <dbReference type="ARBA" id="ARBA00004167"/>
    </source>
</evidence>
<protein>
    <submittedName>
        <fullName evidence="7">Late embryogenesis abundant protein, LEA_2 subgroup</fullName>
    </submittedName>
</protein>
<dbReference type="GO" id="GO:0098542">
    <property type="term" value="P:defense response to other organism"/>
    <property type="evidence" value="ECO:0007669"/>
    <property type="project" value="InterPro"/>
</dbReference>
<sequence>MAERHQQLPPYLPASQLQRDQESAMMIRDLRRKNNIRIASYILTFLVLVVAIILIIVFVILPITTPKFRVHSMTFDTLEVGTTSNASFNMRFDVQFRIKNKNFGKFEYDYSSVDYYYRGTRLTSVFIARGDVRARSTEKIDVSFVNMDSSTLGTAANSSLSTDIGNGILPLTALSKLDGEVEVMNIKKHKSPVMNCTMEVVISTKSLQNLNCL</sequence>
<evidence type="ECO:0000313" key="8">
    <source>
        <dbReference type="Proteomes" id="UP001370490"/>
    </source>
</evidence>
<dbReference type="Gene3D" id="2.60.40.1820">
    <property type="match status" value="1"/>
</dbReference>
<comment type="subcellular location">
    <subcellularLocation>
        <location evidence="1">Membrane</location>
        <topology evidence="1">Single-pass membrane protein</topology>
    </subcellularLocation>
</comment>
<evidence type="ECO:0000256" key="2">
    <source>
        <dbReference type="ARBA" id="ARBA00022692"/>
    </source>
</evidence>
<dbReference type="InterPro" id="IPR044839">
    <property type="entry name" value="NDR1-like"/>
</dbReference>
<evidence type="ECO:0000313" key="7">
    <source>
        <dbReference type="EMBL" id="KAK6936763.1"/>
    </source>
</evidence>
<dbReference type="EMBL" id="JBAMMX010000007">
    <property type="protein sequence ID" value="KAK6936763.1"/>
    <property type="molecule type" value="Genomic_DNA"/>
</dbReference>
<evidence type="ECO:0000256" key="4">
    <source>
        <dbReference type="ARBA" id="ARBA00023136"/>
    </source>
</evidence>
<keyword evidence="2 5" id="KW-0812">Transmembrane</keyword>
<accession>A0AAN8VYT7</accession>
<keyword evidence="4 5" id="KW-0472">Membrane</keyword>
<keyword evidence="3 5" id="KW-1133">Transmembrane helix</keyword>
<dbReference type="InterPro" id="IPR004864">
    <property type="entry name" value="LEA_2"/>
</dbReference>
<name>A0AAN8VYT7_9MAGN</name>
<proteinExistence type="predicted"/>
<reference evidence="7 8" key="1">
    <citation type="submission" date="2023-12" db="EMBL/GenBank/DDBJ databases">
        <title>A high-quality genome assembly for Dillenia turbinata (Dilleniales).</title>
        <authorList>
            <person name="Chanderbali A."/>
        </authorList>
    </citation>
    <scope>NUCLEOTIDE SEQUENCE [LARGE SCALE GENOMIC DNA]</scope>
    <source>
        <strain evidence="7">LSX21</strain>
        <tissue evidence="7">Leaf</tissue>
    </source>
</reference>
<dbReference type="Pfam" id="PF03168">
    <property type="entry name" value="LEA_2"/>
    <property type="match status" value="1"/>
</dbReference>
<evidence type="ECO:0000256" key="3">
    <source>
        <dbReference type="ARBA" id="ARBA00022989"/>
    </source>
</evidence>
<feature type="domain" description="Late embryogenesis abundant protein LEA-2 subgroup" evidence="6">
    <location>
        <begin position="96"/>
        <end position="160"/>
    </location>
</feature>
<dbReference type="Proteomes" id="UP001370490">
    <property type="component" value="Unassembled WGS sequence"/>
</dbReference>
<feature type="transmembrane region" description="Helical" evidence="5">
    <location>
        <begin position="38"/>
        <end position="63"/>
    </location>
</feature>
<dbReference type="AlphaFoldDB" id="A0AAN8VYT7"/>
<dbReference type="PANTHER" id="PTHR31234">
    <property type="entry name" value="LATE EMBRYOGENESIS ABUNDANT (LEA) HYDROXYPROLINE-RICH GLYCOPROTEIN FAMILY"/>
    <property type="match status" value="1"/>
</dbReference>
<keyword evidence="8" id="KW-1185">Reference proteome</keyword>
<organism evidence="7 8">
    <name type="scientific">Dillenia turbinata</name>
    <dbReference type="NCBI Taxonomy" id="194707"/>
    <lineage>
        <taxon>Eukaryota</taxon>
        <taxon>Viridiplantae</taxon>
        <taxon>Streptophyta</taxon>
        <taxon>Embryophyta</taxon>
        <taxon>Tracheophyta</taxon>
        <taxon>Spermatophyta</taxon>
        <taxon>Magnoliopsida</taxon>
        <taxon>eudicotyledons</taxon>
        <taxon>Gunneridae</taxon>
        <taxon>Pentapetalae</taxon>
        <taxon>Dilleniales</taxon>
        <taxon>Dilleniaceae</taxon>
        <taxon>Dillenia</taxon>
    </lineage>
</organism>
<gene>
    <name evidence="7" type="ORF">RJ641_033793</name>
</gene>
<evidence type="ECO:0000259" key="6">
    <source>
        <dbReference type="Pfam" id="PF03168"/>
    </source>
</evidence>
<dbReference type="GO" id="GO:0016020">
    <property type="term" value="C:membrane"/>
    <property type="evidence" value="ECO:0007669"/>
    <property type="project" value="UniProtKB-SubCell"/>
</dbReference>